<sequence>MEHGVPTCICWSSVHGNCGPLVCWLCAWYLGTDGAVRSARKRATEVLRRGARACVWGFHAGGACTWSLSLQQQGVKARDLVQCASDRSDTAWSSARVGTRDSSACGGVPSSSAVRGHLMHVRGLDTLAGFFSVGKHVARAQQTVVGATVSNVDA</sequence>
<reference evidence="1" key="1">
    <citation type="journal article" date="2021" name="bioRxiv">
        <title>Whole Genome Assembly and Annotation of Northern Wild Rice, Zizania palustris L., Supports a Whole Genome Duplication in the Zizania Genus.</title>
        <authorList>
            <person name="Haas M."/>
            <person name="Kono T."/>
            <person name="Macchietto M."/>
            <person name="Millas R."/>
            <person name="McGilp L."/>
            <person name="Shao M."/>
            <person name="Duquette J."/>
            <person name="Hirsch C.N."/>
            <person name="Kimball J."/>
        </authorList>
    </citation>
    <scope>NUCLEOTIDE SEQUENCE</scope>
    <source>
        <tissue evidence="1">Fresh leaf tissue</tissue>
    </source>
</reference>
<dbReference type="Proteomes" id="UP000729402">
    <property type="component" value="Unassembled WGS sequence"/>
</dbReference>
<protein>
    <submittedName>
        <fullName evidence="1">Uncharacterized protein</fullName>
    </submittedName>
</protein>
<name>A0A8J5RCD9_ZIZPA</name>
<keyword evidence="2" id="KW-1185">Reference proteome</keyword>
<gene>
    <name evidence="1" type="ORF">GUJ93_ZPchr2168g22262</name>
</gene>
<dbReference type="EMBL" id="JAAALK010001257">
    <property type="protein sequence ID" value="KAG8043094.1"/>
    <property type="molecule type" value="Genomic_DNA"/>
</dbReference>
<evidence type="ECO:0000313" key="1">
    <source>
        <dbReference type="EMBL" id="KAG8043094.1"/>
    </source>
</evidence>
<organism evidence="1 2">
    <name type="scientific">Zizania palustris</name>
    <name type="common">Northern wild rice</name>
    <dbReference type="NCBI Taxonomy" id="103762"/>
    <lineage>
        <taxon>Eukaryota</taxon>
        <taxon>Viridiplantae</taxon>
        <taxon>Streptophyta</taxon>
        <taxon>Embryophyta</taxon>
        <taxon>Tracheophyta</taxon>
        <taxon>Spermatophyta</taxon>
        <taxon>Magnoliopsida</taxon>
        <taxon>Liliopsida</taxon>
        <taxon>Poales</taxon>
        <taxon>Poaceae</taxon>
        <taxon>BOP clade</taxon>
        <taxon>Oryzoideae</taxon>
        <taxon>Oryzeae</taxon>
        <taxon>Zizaniinae</taxon>
        <taxon>Zizania</taxon>
    </lineage>
</organism>
<reference evidence="1" key="2">
    <citation type="submission" date="2021-02" db="EMBL/GenBank/DDBJ databases">
        <authorList>
            <person name="Kimball J.A."/>
            <person name="Haas M.W."/>
            <person name="Macchietto M."/>
            <person name="Kono T."/>
            <person name="Duquette J."/>
            <person name="Shao M."/>
        </authorList>
    </citation>
    <scope>NUCLEOTIDE SEQUENCE</scope>
    <source>
        <tissue evidence="1">Fresh leaf tissue</tissue>
    </source>
</reference>
<accession>A0A8J5RCD9</accession>
<comment type="caution">
    <text evidence="1">The sequence shown here is derived from an EMBL/GenBank/DDBJ whole genome shotgun (WGS) entry which is preliminary data.</text>
</comment>
<evidence type="ECO:0000313" key="2">
    <source>
        <dbReference type="Proteomes" id="UP000729402"/>
    </source>
</evidence>
<dbReference type="AlphaFoldDB" id="A0A8J5RCD9"/>
<proteinExistence type="predicted"/>